<dbReference type="Gene3D" id="1.20.920.60">
    <property type="match status" value="1"/>
</dbReference>
<dbReference type="EMBL" id="CAXAMM010041040">
    <property type="protein sequence ID" value="CAK9097000.1"/>
    <property type="molecule type" value="Genomic_DNA"/>
</dbReference>
<evidence type="ECO:0000256" key="1">
    <source>
        <dbReference type="SAM" id="Coils"/>
    </source>
</evidence>
<evidence type="ECO:0000313" key="5">
    <source>
        <dbReference type="EMBL" id="CAK9097817.1"/>
    </source>
</evidence>
<evidence type="ECO:0000259" key="3">
    <source>
        <dbReference type="PROSITE" id="PS50188"/>
    </source>
</evidence>
<dbReference type="InterPro" id="IPR001870">
    <property type="entry name" value="B30.2/SPRY"/>
</dbReference>
<comment type="caution">
    <text evidence="4">The sequence shown here is derived from an EMBL/GenBank/DDBJ whole genome shotgun (WGS) entry which is preliminary data.</text>
</comment>
<dbReference type="EMBL" id="CAXAMM010041173">
    <property type="protein sequence ID" value="CAK9097817.1"/>
    <property type="molecule type" value="Genomic_DNA"/>
</dbReference>
<dbReference type="InterPro" id="IPR043136">
    <property type="entry name" value="B30.2/SPRY_sf"/>
</dbReference>
<dbReference type="SUPFAM" id="SSF49899">
    <property type="entry name" value="Concanavalin A-like lectins/glucanases"/>
    <property type="match status" value="1"/>
</dbReference>
<feature type="region of interest" description="Disordered" evidence="2">
    <location>
        <begin position="498"/>
        <end position="657"/>
    </location>
</feature>
<keyword evidence="1" id="KW-0175">Coiled coil</keyword>
<feature type="compositionally biased region" description="Low complexity" evidence="2">
    <location>
        <begin position="575"/>
        <end position="587"/>
    </location>
</feature>
<dbReference type="Gene3D" id="2.60.120.920">
    <property type="match status" value="1"/>
</dbReference>
<accession>A0ABP0RBR6</accession>
<sequence length="697" mass="78101">MEDVPQVFAAVRRAGGEEAELHPLADITNKEIEEVKQLKHPPREVARVMEVVHLLLTQPTSLAPCDWSDVLRTVVRIDFLKRARNINLDGLLQQAKLIDYICRKYFAGPDPLTPDRVRWASKAVVAFFGWTVAIIAGVLPEFPTKVAGEETRRRIQLLDQELRENRRRESEERKVAALRQETRQRAEEEQKEELAKLEQQRVEEEQAIAKKAAAVARREELQREAEAAAVAETRRLQAEHESLDAQARLERHEAAERTRKAKKAAAKEAKLMRKKRRMLALDSDESGSEAEKERGTWNSNNPDIRFLSIQGEHVTFKSDQFADHCVALTRRPMFYGRHFYEFHIHHFSDQLRCGVTTDAIQAGAQVAGHNLRGWCYYSGQMNPSRKALSAGLQINNKVVQDFTFMTAGDAIGVIVDADRWSVAFLRNRVLQGSCAMASPTREPLFLLVHLDAAADHVELRKVSLEEAPPKALEELDSFTPPSWSILVSDCSSVESEAPISKEHPWASPIEPASVKSSGPPRRPLSQGPSKATHRAQGSTVEPLPGFTGPKGTLRSSKSSSALERAGAVRMQKRPSSSSLLAAGAVLSRPQSAEKVEKAKSESPKKTLRPREPQRSELALTAATSSHQSFVEQTFLHPQRPDHPDRSVEPQSLEPGAASTLSLKARLRELKECFDEGLLTQEEFQQETLQWVKLHDML</sequence>
<feature type="compositionally biased region" description="Basic and acidic residues" evidence="2">
    <location>
        <begin position="591"/>
        <end position="614"/>
    </location>
</feature>
<name>A0ABP0RBR6_9DINO</name>
<dbReference type="InterPro" id="IPR013320">
    <property type="entry name" value="ConA-like_dom_sf"/>
</dbReference>
<dbReference type="PROSITE" id="PS50188">
    <property type="entry name" value="B302_SPRY"/>
    <property type="match status" value="1"/>
</dbReference>
<evidence type="ECO:0000313" key="6">
    <source>
        <dbReference type="Proteomes" id="UP001642464"/>
    </source>
</evidence>
<evidence type="ECO:0000313" key="4">
    <source>
        <dbReference type="EMBL" id="CAK9097000.1"/>
    </source>
</evidence>
<feature type="coiled-coil region" evidence="1">
    <location>
        <begin position="161"/>
        <end position="231"/>
    </location>
</feature>
<dbReference type="Proteomes" id="UP001642464">
    <property type="component" value="Unassembled WGS sequence"/>
</dbReference>
<gene>
    <name evidence="4" type="ORF">SCF082_LOCUS45520</name>
    <name evidence="5" type="ORF">SCF082_LOCUS45888</name>
</gene>
<proteinExistence type="predicted"/>
<feature type="domain" description="B30.2/SPRY" evidence="3">
    <location>
        <begin position="261"/>
        <end position="466"/>
    </location>
</feature>
<reference evidence="4 6" key="1">
    <citation type="submission" date="2024-02" db="EMBL/GenBank/DDBJ databases">
        <authorList>
            <person name="Chen Y."/>
            <person name="Shah S."/>
            <person name="Dougan E. K."/>
            <person name="Thang M."/>
            <person name="Chan C."/>
        </authorList>
    </citation>
    <scope>NUCLEOTIDE SEQUENCE [LARGE SCALE GENOMIC DNA]</scope>
</reference>
<protein>
    <submittedName>
        <fullName evidence="4">Reticulocyte-binding protein 2 homolog a</fullName>
    </submittedName>
</protein>
<evidence type="ECO:0000256" key="2">
    <source>
        <dbReference type="SAM" id="MobiDB-lite"/>
    </source>
</evidence>
<feature type="region of interest" description="Disordered" evidence="2">
    <location>
        <begin position="277"/>
        <end position="297"/>
    </location>
</feature>
<organism evidence="4 6">
    <name type="scientific">Durusdinium trenchii</name>
    <dbReference type="NCBI Taxonomy" id="1381693"/>
    <lineage>
        <taxon>Eukaryota</taxon>
        <taxon>Sar</taxon>
        <taxon>Alveolata</taxon>
        <taxon>Dinophyceae</taxon>
        <taxon>Suessiales</taxon>
        <taxon>Symbiodiniaceae</taxon>
        <taxon>Durusdinium</taxon>
    </lineage>
</organism>
<feature type="compositionally biased region" description="Polar residues" evidence="2">
    <location>
        <begin position="621"/>
        <end position="631"/>
    </location>
</feature>
<keyword evidence="6" id="KW-1185">Reference proteome</keyword>
<feature type="compositionally biased region" description="Basic and acidic residues" evidence="2">
    <location>
        <begin position="638"/>
        <end position="647"/>
    </location>
</feature>